<evidence type="ECO:0000256" key="2">
    <source>
        <dbReference type="ARBA" id="ARBA00022737"/>
    </source>
</evidence>
<dbReference type="Pfam" id="PF13041">
    <property type="entry name" value="PPR_2"/>
    <property type="match status" value="2"/>
</dbReference>
<evidence type="ECO:0008006" key="8">
    <source>
        <dbReference type="Google" id="ProtNLM"/>
    </source>
</evidence>
<feature type="repeat" description="PPR" evidence="4">
    <location>
        <begin position="357"/>
        <end position="391"/>
    </location>
</feature>
<keyword evidence="2" id="KW-0677">Repeat</keyword>
<evidence type="ECO:0000256" key="1">
    <source>
        <dbReference type="ARBA" id="ARBA00007626"/>
    </source>
</evidence>
<evidence type="ECO:0000256" key="4">
    <source>
        <dbReference type="PROSITE-ProRule" id="PRU00708"/>
    </source>
</evidence>
<dbReference type="AlphaFoldDB" id="A0AAD9T965"/>
<feature type="repeat" description="PPR" evidence="4">
    <location>
        <begin position="322"/>
        <end position="356"/>
    </location>
</feature>
<feature type="region of interest" description="Disordered" evidence="5">
    <location>
        <begin position="81"/>
        <end position="150"/>
    </location>
</feature>
<dbReference type="Pfam" id="PF01535">
    <property type="entry name" value="PPR"/>
    <property type="match status" value="2"/>
</dbReference>
<evidence type="ECO:0000256" key="3">
    <source>
        <dbReference type="ARBA" id="ARBA00022946"/>
    </source>
</evidence>
<organism evidence="6 7">
    <name type="scientific">Eucalyptus grandis</name>
    <name type="common">Flooded gum</name>
    <dbReference type="NCBI Taxonomy" id="71139"/>
    <lineage>
        <taxon>Eukaryota</taxon>
        <taxon>Viridiplantae</taxon>
        <taxon>Streptophyta</taxon>
        <taxon>Embryophyta</taxon>
        <taxon>Tracheophyta</taxon>
        <taxon>Spermatophyta</taxon>
        <taxon>Magnoliopsida</taxon>
        <taxon>eudicotyledons</taxon>
        <taxon>Gunneridae</taxon>
        <taxon>Pentapetalae</taxon>
        <taxon>rosids</taxon>
        <taxon>malvids</taxon>
        <taxon>Myrtales</taxon>
        <taxon>Myrtaceae</taxon>
        <taxon>Myrtoideae</taxon>
        <taxon>Eucalypteae</taxon>
        <taxon>Eucalyptus</taxon>
    </lineage>
</organism>
<comment type="similarity">
    <text evidence="1">Belongs to the PPR family. P subfamily.</text>
</comment>
<feature type="compositionally biased region" description="Low complexity" evidence="5">
    <location>
        <begin position="107"/>
        <end position="126"/>
    </location>
</feature>
<reference evidence="6 7" key="1">
    <citation type="journal article" date="2014" name="Nature">
        <title>The genome of Eucalyptus grandis.</title>
        <authorList>
            <person name="Myburg A.A."/>
            <person name="Grattapaglia D."/>
            <person name="Tuskan G.A."/>
            <person name="Hellsten U."/>
            <person name="Hayes R.D."/>
            <person name="Grimwood J."/>
            <person name="Jenkins J."/>
            <person name="Lindquist E."/>
            <person name="Tice H."/>
            <person name="Bauer D."/>
            <person name="Goodstein D.M."/>
            <person name="Dubchak I."/>
            <person name="Poliakov A."/>
            <person name="Mizrachi E."/>
            <person name="Kullan A.R."/>
            <person name="Hussey S.G."/>
            <person name="Pinard D."/>
            <person name="van der Merwe K."/>
            <person name="Singh P."/>
            <person name="van Jaarsveld I."/>
            <person name="Silva-Junior O.B."/>
            <person name="Togawa R.C."/>
            <person name="Pappas M.R."/>
            <person name="Faria D.A."/>
            <person name="Sansaloni C.P."/>
            <person name="Petroli C.D."/>
            <person name="Yang X."/>
            <person name="Ranjan P."/>
            <person name="Tschaplinski T.J."/>
            <person name="Ye C.Y."/>
            <person name="Li T."/>
            <person name="Sterck L."/>
            <person name="Vanneste K."/>
            <person name="Murat F."/>
            <person name="Soler M."/>
            <person name="Clemente H.S."/>
            <person name="Saidi N."/>
            <person name="Cassan-Wang H."/>
            <person name="Dunand C."/>
            <person name="Hefer C.A."/>
            <person name="Bornberg-Bauer E."/>
            <person name="Kersting A.R."/>
            <person name="Vining K."/>
            <person name="Amarasinghe V."/>
            <person name="Ranik M."/>
            <person name="Naithani S."/>
            <person name="Elser J."/>
            <person name="Boyd A.E."/>
            <person name="Liston A."/>
            <person name="Spatafora J.W."/>
            <person name="Dharmwardhana P."/>
            <person name="Raja R."/>
            <person name="Sullivan C."/>
            <person name="Romanel E."/>
            <person name="Alves-Ferreira M."/>
            <person name="Kulheim C."/>
            <person name="Foley W."/>
            <person name="Carocha V."/>
            <person name="Paiva J."/>
            <person name="Kudrna D."/>
            <person name="Brommonschenkel S.H."/>
            <person name="Pasquali G."/>
            <person name="Byrne M."/>
            <person name="Rigault P."/>
            <person name="Tibbits J."/>
            <person name="Spokevicius A."/>
            <person name="Jones R.C."/>
            <person name="Steane D.A."/>
            <person name="Vaillancourt R.E."/>
            <person name="Potts B.M."/>
            <person name="Joubert F."/>
            <person name="Barry K."/>
            <person name="Pappas G.J."/>
            <person name="Strauss S.H."/>
            <person name="Jaiswal P."/>
            <person name="Grima-Pettenati J."/>
            <person name="Salse J."/>
            <person name="Van de Peer Y."/>
            <person name="Rokhsar D.S."/>
            <person name="Schmutz J."/>
        </authorList>
    </citation>
    <scope>NUCLEOTIDE SEQUENCE [LARGE SCALE GENOMIC DNA]</scope>
    <source>
        <strain evidence="7">cv. BRASUZ1</strain>
        <tissue evidence="6">Leaf extractions</tissue>
    </source>
</reference>
<comment type="caution">
    <text evidence="6">The sequence shown here is derived from an EMBL/GenBank/DDBJ whole genome shotgun (WGS) entry which is preliminary data.</text>
</comment>
<feature type="compositionally biased region" description="Basic residues" evidence="5">
    <location>
        <begin position="127"/>
        <end position="136"/>
    </location>
</feature>
<sequence>MVARLTPDQKVACSIHVGRPLPSSLHRSNGRAFSNPPTDTHRPPITLKLHISPNTFDLFPFLVPASSIRVQLTPIRSIIPSSISVPAGQPPSPVKLRRRQCRRSPGSARSRWTSSAAAAAATAASSPRRRRRRSSPRTRAPPLSAKEKTRAALSLLKTEKNPERIIDICRAASLTPQSHLDRVAFSVAISKLTESSHFDEIRRFLEESKGRPDLRNECFMCRAIVLYGQAGMMSEAIDTFKNVEELGIRRTVKSLNALLFASIIAKDFKETKRIFMEFPRIYSVAPDLETFNTVIKAFSESESTSSAYSALAEMDRKGVKPNATTFGTMLAGFYKEEKYEDVGKVLELMQKYGVARGVSIYNIRIQSLCKLKKSDEAKVLLDGMLARGMKPNSETYAHLIHGFCSEERYDEAKKMFKSMVNHGCRPTSDCYFTFIHYLCKGGEFDTALQICKESMEKGWVPNFGTMKSLVNGLVSIDKVDEARELIKQVKERFSRNTDLWDEVEAGLPQ</sequence>
<dbReference type="EMBL" id="MU849697">
    <property type="protein sequence ID" value="KAK2631482.1"/>
    <property type="molecule type" value="Genomic_DNA"/>
</dbReference>
<keyword evidence="7" id="KW-1185">Reference proteome</keyword>
<dbReference type="InterPro" id="IPR002885">
    <property type="entry name" value="PPR_rpt"/>
</dbReference>
<name>A0AAD9T965_EUCGR</name>
<dbReference type="NCBIfam" id="TIGR00756">
    <property type="entry name" value="PPR"/>
    <property type="match status" value="4"/>
</dbReference>
<dbReference type="PROSITE" id="PS51375">
    <property type="entry name" value="PPR"/>
    <property type="match status" value="5"/>
</dbReference>
<protein>
    <recommendedName>
        <fullName evidence="8">Pentacotripeptide-repeat region of PRORP domain-containing protein</fullName>
    </recommendedName>
</protein>
<dbReference type="InterPro" id="IPR050667">
    <property type="entry name" value="PPR-containing_protein"/>
</dbReference>
<feature type="repeat" description="PPR" evidence="4">
    <location>
        <begin position="427"/>
        <end position="461"/>
    </location>
</feature>
<proteinExistence type="inferred from homology"/>
<dbReference type="PANTHER" id="PTHR47939">
    <property type="entry name" value="MEMBRANE-ASSOCIATED SALT-INDUCIBLE PROTEIN-LIKE"/>
    <property type="match status" value="1"/>
</dbReference>
<evidence type="ECO:0000313" key="7">
    <source>
        <dbReference type="Proteomes" id="UP000030711"/>
    </source>
</evidence>
<evidence type="ECO:0000313" key="6">
    <source>
        <dbReference type="EMBL" id="KAK2631482.1"/>
    </source>
</evidence>
<evidence type="ECO:0000256" key="5">
    <source>
        <dbReference type="SAM" id="MobiDB-lite"/>
    </source>
</evidence>
<feature type="repeat" description="PPR" evidence="4">
    <location>
        <begin position="287"/>
        <end position="321"/>
    </location>
</feature>
<accession>A0AAD9T965</accession>
<gene>
    <name evidence="6" type="ORF">EUGRSUZ_L02848</name>
</gene>
<dbReference type="InterPro" id="IPR011990">
    <property type="entry name" value="TPR-like_helical_dom_sf"/>
</dbReference>
<dbReference type="Gene3D" id="1.25.40.10">
    <property type="entry name" value="Tetratricopeptide repeat domain"/>
    <property type="match status" value="3"/>
</dbReference>
<dbReference type="FunFam" id="1.25.40.10:FF:001070">
    <property type="entry name" value="Pentatricopeptide repeat-containing protein At1g11630, mitochondrial"/>
    <property type="match status" value="1"/>
</dbReference>
<dbReference type="PANTHER" id="PTHR47939:SF9">
    <property type="entry name" value="(WILD MALAYSIAN BANANA) HYPOTHETICAL PROTEIN"/>
    <property type="match status" value="1"/>
</dbReference>
<dbReference type="Proteomes" id="UP000030711">
    <property type="component" value="Unassembled WGS sequence"/>
</dbReference>
<feature type="repeat" description="PPR" evidence="4">
    <location>
        <begin position="392"/>
        <end position="426"/>
    </location>
</feature>
<keyword evidence="3" id="KW-0809">Transit peptide</keyword>